<feature type="repeat" description="PPR" evidence="3">
    <location>
        <begin position="133"/>
        <end position="167"/>
    </location>
</feature>
<keyword evidence="5" id="KW-1185">Reference proteome</keyword>
<dbReference type="Pfam" id="PF01535">
    <property type="entry name" value="PPR"/>
    <property type="match status" value="2"/>
</dbReference>
<dbReference type="InterPro" id="IPR002885">
    <property type="entry name" value="PPR_rpt"/>
</dbReference>
<dbReference type="PANTHER" id="PTHR46128">
    <property type="entry name" value="MITOCHONDRIAL GROUP I INTRON SPLICING FACTOR CCM1"/>
    <property type="match status" value="1"/>
</dbReference>
<feature type="repeat" description="PPR" evidence="3">
    <location>
        <begin position="345"/>
        <end position="379"/>
    </location>
</feature>
<evidence type="ECO:0000313" key="4">
    <source>
        <dbReference type="EMBL" id="KZV55238.1"/>
    </source>
</evidence>
<keyword evidence="2" id="KW-0677">Repeat</keyword>
<dbReference type="AlphaFoldDB" id="A0A2Z7DD07"/>
<dbReference type="InterPro" id="IPR050872">
    <property type="entry name" value="PPR_P_subfamily"/>
</dbReference>
<name>A0A2Z7DD07_9LAMI</name>
<feature type="repeat" description="PPR" evidence="3">
    <location>
        <begin position="275"/>
        <end position="309"/>
    </location>
</feature>
<evidence type="ECO:0000256" key="2">
    <source>
        <dbReference type="ARBA" id="ARBA00022737"/>
    </source>
</evidence>
<dbReference type="EMBL" id="KQ988990">
    <property type="protein sequence ID" value="KZV55238.1"/>
    <property type="molecule type" value="Genomic_DNA"/>
</dbReference>
<feature type="repeat" description="PPR" evidence="3">
    <location>
        <begin position="239"/>
        <end position="269"/>
    </location>
</feature>
<proteinExistence type="inferred from homology"/>
<protein>
    <submittedName>
        <fullName evidence="4">Pentatricopeptide repeat-containing protein chloroplastic-like</fullName>
    </submittedName>
</protein>
<dbReference type="NCBIfam" id="TIGR00756">
    <property type="entry name" value="PPR"/>
    <property type="match status" value="7"/>
</dbReference>
<feature type="repeat" description="PPR" evidence="3">
    <location>
        <begin position="310"/>
        <end position="344"/>
    </location>
</feature>
<reference evidence="4 5" key="1">
    <citation type="journal article" date="2015" name="Proc. Natl. Acad. Sci. U.S.A.">
        <title>The resurrection genome of Boea hygrometrica: A blueprint for survival of dehydration.</title>
        <authorList>
            <person name="Xiao L."/>
            <person name="Yang G."/>
            <person name="Zhang L."/>
            <person name="Yang X."/>
            <person name="Zhao S."/>
            <person name="Ji Z."/>
            <person name="Zhou Q."/>
            <person name="Hu M."/>
            <person name="Wang Y."/>
            <person name="Chen M."/>
            <person name="Xu Y."/>
            <person name="Jin H."/>
            <person name="Xiao X."/>
            <person name="Hu G."/>
            <person name="Bao F."/>
            <person name="Hu Y."/>
            <person name="Wan P."/>
            <person name="Li L."/>
            <person name="Deng X."/>
            <person name="Kuang T."/>
            <person name="Xiang C."/>
            <person name="Zhu J.K."/>
            <person name="Oliver M.J."/>
            <person name="He Y."/>
        </authorList>
    </citation>
    <scope>NUCLEOTIDE SEQUENCE [LARGE SCALE GENOMIC DNA]</scope>
    <source>
        <strain evidence="5">cv. XS01</strain>
    </source>
</reference>
<evidence type="ECO:0000256" key="3">
    <source>
        <dbReference type="PROSITE-ProRule" id="PRU00708"/>
    </source>
</evidence>
<dbReference type="InterPro" id="IPR011990">
    <property type="entry name" value="TPR-like_helical_dom_sf"/>
</dbReference>
<feature type="repeat" description="PPR" evidence="3">
    <location>
        <begin position="415"/>
        <end position="449"/>
    </location>
</feature>
<feature type="repeat" description="PPR" evidence="3">
    <location>
        <begin position="204"/>
        <end position="238"/>
    </location>
</feature>
<dbReference type="Pfam" id="PF13041">
    <property type="entry name" value="PPR_2"/>
    <property type="match status" value="4"/>
</dbReference>
<accession>A0A2Z7DD07</accession>
<organism evidence="4 5">
    <name type="scientific">Dorcoceras hygrometricum</name>
    <dbReference type="NCBI Taxonomy" id="472368"/>
    <lineage>
        <taxon>Eukaryota</taxon>
        <taxon>Viridiplantae</taxon>
        <taxon>Streptophyta</taxon>
        <taxon>Embryophyta</taxon>
        <taxon>Tracheophyta</taxon>
        <taxon>Spermatophyta</taxon>
        <taxon>Magnoliopsida</taxon>
        <taxon>eudicotyledons</taxon>
        <taxon>Gunneridae</taxon>
        <taxon>Pentapetalae</taxon>
        <taxon>asterids</taxon>
        <taxon>lamiids</taxon>
        <taxon>Lamiales</taxon>
        <taxon>Gesneriaceae</taxon>
        <taxon>Didymocarpoideae</taxon>
        <taxon>Trichosporeae</taxon>
        <taxon>Loxocarpinae</taxon>
        <taxon>Dorcoceras</taxon>
    </lineage>
</organism>
<evidence type="ECO:0000313" key="5">
    <source>
        <dbReference type="Proteomes" id="UP000250235"/>
    </source>
</evidence>
<sequence length="501" mass="56642">MVLSLSSSFLHSALPNASPAAAAAVTPTHRRLIITSSSSSHHSATAASPVKKKHWKVGEYPGLIESSIPQMSSDKSKRTPIKNIKKKVDKKNNAKAWANTVTEALSDAIEKKQWQRALQVFEMLKGQSFYQPKEGTYMKLLVLLGRSGQPGQACDLFDEMVEQGMEPTSELYTALIAACCRSNLISKAFTFLEQMKSLPNCQPDVYTFSILIKACIDAGAFNLVESLYDQMAERLITPNTVTQNIVLSGYGKAGKYEEMEKILSRMLDSTTCKPDVWTMNTIISLYGNEGKIEMMERWYEKFRNFGIEPETRTFNILIGAYGKKRMYDKMSSVMEYMRRLSFPWTTSTYNNVIEAFSDAGDVKHMECTFDQMRAEGMRADTKTFCCLIRGYANAGLFHKVISSVQLAGRLEIPENTSFFNAVIYACSKAQDLMEIERVFKRMKDKLCRPDSMTYSMMIDAYRKEGMSDKVYALEQEKQQMVPVKVPPETESPIEEDRIIAI</sequence>
<dbReference type="Gene3D" id="1.25.40.10">
    <property type="entry name" value="Tetratricopeptide repeat domain"/>
    <property type="match status" value="4"/>
</dbReference>
<feature type="repeat" description="PPR" evidence="3">
    <location>
        <begin position="168"/>
        <end position="198"/>
    </location>
</feature>
<dbReference type="PANTHER" id="PTHR46128:SF329">
    <property type="entry name" value="MITOCHONDRIAL GROUP I INTRON SPLICING FACTOR DMR1"/>
    <property type="match status" value="1"/>
</dbReference>
<dbReference type="PROSITE" id="PS51375">
    <property type="entry name" value="PPR"/>
    <property type="match status" value="8"/>
</dbReference>
<gene>
    <name evidence="4" type="ORF">F511_26645</name>
</gene>
<dbReference type="Proteomes" id="UP000250235">
    <property type="component" value="Unassembled WGS sequence"/>
</dbReference>
<dbReference type="OrthoDB" id="185373at2759"/>
<comment type="similarity">
    <text evidence="1">Belongs to the PPR family. P subfamily.</text>
</comment>
<evidence type="ECO:0000256" key="1">
    <source>
        <dbReference type="ARBA" id="ARBA00007626"/>
    </source>
</evidence>